<dbReference type="InterPro" id="IPR010093">
    <property type="entry name" value="SinI_DNA-bd"/>
</dbReference>
<sequence length="77" mass="9000">MYRRWEVVKRRVDELFEGLPKHLSVEQLADVLGVTRNTAYRYLKGGQIPAYRVGTSWVILRDEVKDLLVRSRVGPDE</sequence>
<evidence type="ECO:0000259" key="1">
    <source>
        <dbReference type="Pfam" id="PF12728"/>
    </source>
</evidence>
<dbReference type="CDD" id="cd00093">
    <property type="entry name" value="HTH_XRE"/>
    <property type="match status" value="1"/>
</dbReference>
<dbReference type="InterPro" id="IPR041657">
    <property type="entry name" value="HTH_17"/>
</dbReference>
<dbReference type="SUPFAM" id="SSF46955">
    <property type="entry name" value="Putative DNA-binding domain"/>
    <property type="match status" value="1"/>
</dbReference>
<dbReference type="InterPro" id="IPR009061">
    <property type="entry name" value="DNA-bd_dom_put_sf"/>
</dbReference>
<evidence type="ECO:0000313" key="3">
    <source>
        <dbReference type="Proteomes" id="UP000440668"/>
    </source>
</evidence>
<dbReference type="Proteomes" id="UP000440668">
    <property type="component" value="Unassembled WGS sequence"/>
</dbReference>
<dbReference type="EMBL" id="WMKA01000038">
    <property type="protein sequence ID" value="MTG90119.1"/>
    <property type="molecule type" value="Genomic_DNA"/>
</dbReference>
<evidence type="ECO:0000313" key="2">
    <source>
        <dbReference type="EMBL" id="MTG90119.1"/>
    </source>
</evidence>
<dbReference type="Pfam" id="PF12728">
    <property type="entry name" value="HTH_17"/>
    <property type="match status" value="1"/>
</dbReference>
<organism evidence="2 3">
    <name type="scientific">Cellulosimicrobium composti</name>
    <dbReference type="NCBI Taxonomy" id="2672572"/>
    <lineage>
        <taxon>Bacteria</taxon>
        <taxon>Bacillati</taxon>
        <taxon>Actinomycetota</taxon>
        <taxon>Actinomycetes</taxon>
        <taxon>Micrococcales</taxon>
        <taxon>Promicromonosporaceae</taxon>
        <taxon>Cellulosimicrobium</taxon>
    </lineage>
</organism>
<proteinExistence type="predicted"/>
<gene>
    <name evidence="2" type="ORF">GJV82_14360</name>
</gene>
<feature type="domain" description="Helix-turn-helix" evidence="1">
    <location>
        <begin position="23"/>
        <end position="68"/>
    </location>
</feature>
<dbReference type="AlphaFoldDB" id="A0A6N7ZLK1"/>
<protein>
    <submittedName>
        <fullName evidence="2">Helix-turn-helix domain-containing protein</fullName>
    </submittedName>
</protein>
<dbReference type="NCBIfam" id="TIGR01764">
    <property type="entry name" value="excise"/>
    <property type="match status" value="1"/>
</dbReference>
<comment type="caution">
    <text evidence="2">The sequence shown here is derived from an EMBL/GenBank/DDBJ whole genome shotgun (WGS) entry which is preliminary data.</text>
</comment>
<dbReference type="GO" id="GO:0003677">
    <property type="term" value="F:DNA binding"/>
    <property type="evidence" value="ECO:0007669"/>
    <property type="project" value="InterPro"/>
</dbReference>
<name>A0A6N7ZLK1_9MICO</name>
<accession>A0A6N7ZLK1</accession>
<dbReference type="InterPro" id="IPR001387">
    <property type="entry name" value="Cro/C1-type_HTH"/>
</dbReference>
<reference evidence="2 3" key="1">
    <citation type="submission" date="2019-11" db="EMBL/GenBank/DDBJ databases">
        <title>Cellulosimicrobium composti sp. nov. isolated from a compost.</title>
        <authorList>
            <person name="Yang Y."/>
        </authorList>
    </citation>
    <scope>NUCLEOTIDE SEQUENCE [LARGE SCALE GENOMIC DNA]</scope>
    <source>
        <strain evidence="2 3">BIT-GX5</strain>
    </source>
</reference>